<reference evidence="1 2" key="1">
    <citation type="journal article" date="2015" name="BMC Genomics">
        <title>Genome mining reveals unlocked bioactive potential of marine Gram-negative bacteria.</title>
        <authorList>
            <person name="Machado H."/>
            <person name="Sonnenschein E.C."/>
            <person name="Melchiorsen J."/>
            <person name="Gram L."/>
        </authorList>
    </citation>
    <scope>NUCLEOTIDE SEQUENCE [LARGE SCALE GENOMIC DNA]</scope>
    <source>
        <strain evidence="1 2">S3137</strain>
    </source>
</reference>
<name>A0A0F4Q2W4_9GAMM</name>
<proteinExistence type="predicted"/>
<dbReference type="OrthoDB" id="6402077at2"/>
<evidence type="ECO:0000313" key="1">
    <source>
        <dbReference type="EMBL" id="KJY97513.1"/>
    </source>
</evidence>
<dbReference type="PATRIC" id="fig|151081.8.peg.317"/>
<evidence type="ECO:0008006" key="3">
    <source>
        <dbReference type="Google" id="ProtNLM"/>
    </source>
</evidence>
<keyword evidence="2" id="KW-1185">Reference proteome</keyword>
<protein>
    <recommendedName>
        <fullName evidence="3">Zinc ribbon domain-containing protein</fullName>
    </recommendedName>
</protein>
<dbReference type="GeneID" id="58229709"/>
<organism evidence="1 2">
    <name type="scientific">Pseudoalteromonas ruthenica</name>
    <dbReference type="NCBI Taxonomy" id="151081"/>
    <lineage>
        <taxon>Bacteria</taxon>
        <taxon>Pseudomonadati</taxon>
        <taxon>Pseudomonadota</taxon>
        <taxon>Gammaproteobacteria</taxon>
        <taxon>Alteromonadales</taxon>
        <taxon>Pseudoalteromonadaceae</taxon>
        <taxon>Pseudoalteromonas</taxon>
    </lineage>
</organism>
<dbReference type="RefSeq" id="WP_045978238.1">
    <property type="nucleotide sequence ID" value="NZ_JXXY01000001.1"/>
</dbReference>
<dbReference type="AlphaFoldDB" id="A0A0F4Q2W4"/>
<dbReference type="eggNOG" id="ENOG5033DAH">
    <property type="taxonomic scope" value="Bacteria"/>
</dbReference>
<dbReference type="EMBL" id="JXXZ01000012">
    <property type="protein sequence ID" value="KJY97513.1"/>
    <property type="molecule type" value="Genomic_DNA"/>
</dbReference>
<evidence type="ECO:0000313" key="2">
    <source>
        <dbReference type="Proteomes" id="UP000033664"/>
    </source>
</evidence>
<dbReference type="Proteomes" id="UP000033664">
    <property type="component" value="Unassembled WGS sequence"/>
</dbReference>
<sequence length="116" mass="13251">MSQYLHQAFQDLRIRKNDVTNDQNKHRSQGNSAHLQALEEKIDSLYLMNLAALELLQDVGVSRSDILRKIEEIDLRDGKLDGKVASSSHCKDCGHKVSPRRRHCFYCGANIAQLQF</sequence>
<accession>A0A0F4Q2W4</accession>
<gene>
    <name evidence="1" type="ORF">TW72_14510</name>
</gene>
<comment type="caution">
    <text evidence="1">The sequence shown here is derived from an EMBL/GenBank/DDBJ whole genome shotgun (WGS) entry which is preliminary data.</text>
</comment>